<evidence type="ECO:0000313" key="3">
    <source>
        <dbReference type="EMBL" id="CAH1153726.1"/>
    </source>
</evidence>
<feature type="compositionally biased region" description="Low complexity" evidence="1">
    <location>
        <begin position="230"/>
        <end position="240"/>
    </location>
</feature>
<proteinExistence type="predicted"/>
<feature type="region of interest" description="Disordered" evidence="1">
    <location>
        <begin position="182"/>
        <end position="247"/>
    </location>
</feature>
<organism evidence="3 4">
    <name type="scientific">Phaedon cochleariae</name>
    <name type="common">Mustard beetle</name>
    <dbReference type="NCBI Taxonomy" id="80249"/>
    <lineage>
        <taxon>Eukaryota</taxon>
        <taxon>Metazoa</taxon>
        <taxon>Ecdysozoa</taxon>
        <taxon>Arthropoda</taxon>
        <taxon>Hexapoda</taxon>
        <taxon>Insecta</taxon>
        <taxon>Pterygota</taxon>
        <taxon>Neoptera</taxon>
        <taxon>Endopterygota</taxon>
        <taxon>Coleoptera</taxon>
        <taxon>Polyphaga</taxon>
        <taxon>Cucujiformia</taxon>
        <taxon>Chrysomeloidea</taxon>
        <taxon>Chrysomelidae</taxon>
        <taxon>Chrysomelinae</taxon>
        <taxon>Chrysomelini</taxon>
        <taxon>Phaedon</taxon>
    </lineage>
</organism>
<reference evidence="3" key="2">
    <citation type="submission" date="2022-10" db="EMBL/GenBank/DDBJ databases">
        <authorList>
            <consortium name="ENA_rothamsted_submissions"/>
            <consortium name="culmorum"/>
            <person name="King R."/>
        </authorList>
    </citation>
    <scope>NUCLEOTIDE SEQUENCE</scope>
</reference>
<evidence type="ECO:0000256" key="1">
    <source>
        <dbReference type="SAM" id="MobiDB-lite"/>
    </source>
</evidence>
<reference evidence="3" key="1">
    <citation type="submission" date="2022-01" db="EMBL/GenBank/DDBJ databases">
        <authorList>
            <person name="King R."/>
        </authorList>
    </citation>
    <scope>NUCLEOTIDE SEQUENCE</scope>
</reference>
<dbReference type="OrthoDB" id="8197468at2759"/>
<keyword evidence="2" id="KW-0732">Signal</keyword>
<evidence type="ECO:0000256" key="2">
    <source>
        <dbReference type="SAM" id="SignalP"/>
    </source>
</evidence>
<gene>
    <name evidence="3" type="ORF">PHAECO_LOCUS4020</name>
</gene>
<feature type="signal peptide" evidence="2">
    <location>
        <begin position="1"/>
        <end position="18"/>
    </location>
</feature>
<accession>A0A9P0DLG3</accession>
<sequence length="270" mass="26462">MLRLSIVFLFSLVGGSLGGYSDGSSGNDLANDGSGNAYGYGYSGSFSGGIPQNNPAPAFDFSGFLSNYLNSINKYHQDFIRKGGGLFSHSYASSSPNGNAQASSSITFGNSLQAQAQAAAQGQPTGGVITRGGFPSGAYGGGGGGGAAYGGGNGGAFGVSFGGPDGGGFAFPGAAGGGFGPGPGGEGAFASGVIGPDGVQQTASVFPENPNAPNVNTRFGGSGQPDGFRSVFTSSSSFTSNVDGQPKTVKQATTTVNDNGKVTTYTAKNP</sequence>
<protein>
    <submittedName>
        <fullName evidence="3">Uncharacterized protein</fullName>
    </submittedName>
</protein>
<feature type="chain" id="PRO_5040172527" evidence="2">
    <location>
        <begin position="19"/>
        <end position="270"/>
    </location>
</feature>
<keyword evidence="4" id="KW-1185">Reference proteome</keyword>
<name>A0A9P0DLG3_PHACE</name>
<dbReference type="EMBL" id="OU896720">
    <property type="protein sequence ID" value="CAH1153726.1"/>
    <property type="molecule type" value="Genomic_DNA"/>
</dbReference>
<evidence type="ECO:0000313" key="4">
    <source>
        <dbReference type="Proteomes" id="UP001153737"/>
    </source>
</evidence>
<dbReference type="Proteomes" id="UP001153737">
    <property type="component" value="Chromosome 14"/>
</dbReference>
<dbReference type="AlphaFoldDB" id="A0A9P0DLG3"/>